<evidence type="ECO:0000256" key="1">
    <source>
        <dbReference type="SAM" id="Phobius"/>
    </source>
</evidence>
<proteinExistence type="predicted"/>
<protein>
    <submittedName>
        <fullName evidence="2">Uncharacterized protein</fullName>
    </submittedName>
</protein>
<keyword evidence="3" id="KW-1185">Reference proteome</keyword>
<name>A0A6H5H8X5_9HEMI</name>
<keyword evidence="1" id="KW-0472">Membrane</keyword>
<dbReference type="Proteomes" id="UP000479000">
    <property type="component" value="Unassembled WGS sequence"/>
</dbReference>
<organism evidence="2 3">
    <name type="scientific">Nesidiocoris tenuis</name>
    <dbReference type="NCBI Taxonomy" id="355587"/>
    <lineage>
        <taxon>Eukaryota</taxon>
        <taxon>Metazoa</taxon>
        <taxon>Ecdysozoa</taxon>
        <taxon>Arthropoda</taxon>
        <taxon>Hexapoda</taxon>
        <taxon>Insecta</taxon>
        <taxon>Pterygota</taxon>
        <taxon>Neoptera</taxon>
        <taxon>Paraneoptera</taxon>
        <taxon>Hemiptera</taxon>
        <taxon>Heteroptera</taxon>
        <taxon>Panheteroptera</taxon>
        <taxon>Cimicomorpha</taxon>
        <taxon>Miridae</taxon>
        <taxon>Dicyphina</taxon>
        <taxon>Nesidiocoris</taxon>
    </lineage>
</organism>
<evidence type="ECO:0000313" key="3">
    <source>
        <dbReference type="Proteomes" id="UP000479000"/>
    </source>
</evidence>
<dbReference type="EMBL" id="CADCXU010024734">
    <property type="protein sequence ID" value="CAB0012021.1"/>
    <property type="molecule type" value="Genomic_DNA"/>
</dbReference>
<keyword evidence="1" id="KW-0812">Transmembrane</keyword>
<feature type="transmembrane region" description="Helical" evidence="1">
    <location>
        <begin position="14"/>
        <end position="36"/>
    </location>
</feature>
<keyword evidence="1" id="KW-1133">Transmembrane helix</keyword>
<gene>
    <name evidence="2" type="ORF">NTEN_LOCUS16835</name>
</gene>
<evidence type="ECO:0000313" key="2">
    <source>
        <dbReference type="EMBL" id="CAB0012021.1"/>
    </source>
</evidence>
<sequence>MHGGDRLLFQQRHYIIRSGCLCSLFCGLSTISRTWLIVVHRLRRSSNLGATRKTSIPSTTIPLIHLDRDWV</sequence>
<reference evidence="2 3" key="1">
    <citation type="submission" date="2020-02" db="EMBL/GenBank/DDBJ databases">
        <authorList>
            <person name="Ferguson B K."/>
        </authorList>
    </citation>
    <scope>NUCLEOTIDE SEQUENCE [LARGE SCALE GENOMIC DNA]</scope>
</reference>
<accession>A0A6H5H8X5</accession>
<feature type="non-terminal residue" evidence="2">
    <location>
        <position position="71"/>
    </location>
</feature>
<dbReference type="AlphaFoldDB" id="A0A6H5H8X5"/>